<dbReference type="Pfam" id="PF13962">
    <property type="entry name" value="PGG"/>
    <property type="match status" value="1"/>
</dbReference>
<dbReference type="InterPro" id="IPR036770">
    <property type="entry name" value="Ankyrin_rpt-contain_sf"/>
</dbReference>
<dbReference type="Proteomes" id="UP001168877">
    <property type="component" value="Unassembled WGS sequence"/>
</dbReference>
<keyword evidence="1" id="KW-0472">Membrane</keyword>
<reference evidence="3" key="1">
    <citation type="journal article" date="2022" name="Plant J.">
        <title>Strategies of tolerance reflected in two North American maple genomes.</title>
        <authorList>
            <person name="McEvoy S.L."/>
            <person name="Sezen U.U."/>
            <person name="Trouern-Trend A."/>
            <person name="McMahon S.M."/>
            <person name="Schaberg P.G."/>
            <person name="Yang J."/>
            <person name="Wegrzyn J.L."/>
            <person name="Swenson N.G."/>
        </authorList>
    </citation>
    <scope>NUCLEOTIDE SEQUENCE</scope>
    <source>
        <strain evidence="3">NS2018</strain>
    </source>
</reference>
<accession>A0AA39VG33</accession>
<keyword evidence="1" id="KW-1133">Transmembrane helix</keyword>
<dbReference type="Gene3D" id="1.25.40.20">
    <property type="entry name" value="Ankyrin repeat-containing domain"/>
    <property type="match status" value="1"/>
</dbReference>
<evidence type="ECO:0000259" key="2">
    <source>
        <dbReference type="Pfam" id="PF13962"/>
    </source>
</evidence>
<dbReference type="PANTHER" id="PTHR24177">
    <property type="entry name" value="CASKIN"/>
    <property type="match status" value="1"/>
</dbReference>
<keyword evidence="1" id="KW-0812">Transmembrane</keyword>
<feature type="transmembrane region" description="Helical" evidence="1">
    <location>
        <begin position="211"/>
        <end position="229"/>
    </location>
</feature>
<dbReference type="InterPro" id="IPR026961">
    <property type="entry name" value="PGG_dom"/>
</dbReference>
<feature type="transmembrane region" description="Helical" evidence="1">
    <location>
        <begin position="249"/>
        <end position="270"/>
    </location>
</feature>
<keyword evidence="4" id="KW-1185">Reference proteome</keyword>
<dbReference type="EMBL" id="JAUESC010000385">
    <property type="protein sequence ID" value="KAK0578786.1"/>
    <property type="molecule type" value="Genomic_DNA"/>
</dbReference>
<gene>
    <name evidence="3" type="ORF">LWI29_016170</name>
</gene>
<dbReference type="GO" id="GO:0016020">
    <property type="term" value="C:membrane"/>
    <property type="evidence" value="ECO:0007669"/>
    <property type="project" value="TreeGrafter"/>
</dbReference>
<feature type="transmembrane region" description="Helical" evidence="1">
    <location>
        <begin position="322"/>
        <end position="340"/>
    </location>
</feature>
<feature type="domain" description="PGG" evidence="2">
    <location>
        <begin position="202"/>
        <end position="315"/>
    </location>
</feature>
<protein>
    <recommendedName>
        <fullName evidence="2">PGG domain-containing protein</fullName>
    </recommendedName>
</protein>
<name>A0AA39VG33_ACESA</name>
<comment type="caution">
    <text evidence="3">The sequence shown here is derived from an EMBL/GenBank/DDBJ whole genome shotgun (WGS) entry which is preliminary data.</text>
</comment>
<proteinExistence type="predicted"/>
<dbReference type="AlphaFoldDB" id="A0AA39VG33"/>
<feature type="transmembrane region" description="Helical" evidence="1">
    <location>
        <begin position="290"/>
        <end position="316"/>
    </location>
</feature>
<dbReference type="PANTHER" id="PTHR24177:SF434">
    <property type="entry name" value="PGG DOMAIN-CONTAINING PROTEIN"/>
    <property type="match status" value="1"/>
</dbReference>
<evidence type="ECO:0000313" key="4">
    <source>
        <dbReference type="Proteomes" id="UP001168877"/>
    </source>
</evidence>
<dbReference type="InterPro" id="IPR002110">
    <property type="entry name" value="Ankyrin_rpt"/>
</dbReference>
<dbReference type="SUPFAM" id="SSF140860">
    <property type="entry name" value="Pseudo ankyrin repeat-like"/>
    <property type="match status" value="1"/>
</dbReference>
<evidence type="ECO:0000313" key="3">
    <source>
        <dbReference type="EMBL" id="KAK0578786.1"/>
    </source>
</evidence>
<reference evidence="3" key="2">
    <citation type="submission" date="2023-06" db="EMBL/GenBank/DDBJ databases">
        <authorList>
            <person name="Swenson N.G."/>
            <person name="Wegrzyn J.L."/>
            <person name="Mcevoy S.L."/>
        </authorList>
    </citation>
    <scope>NUCLEOTIDE SEQUENCE</scope>
    <source>
        <strain evidence="3">NS2018</strain>
        <tissue evidence="3">Leaf</tissue>
    </source>
</reference>
<sequence>MYCNMSAFLTFSAVICSNMVEKKKMDPEARKLLEVLWEKIVNHLDYNQISELITTPSTLISDAAKEGNFEFISILISKLPNAILNVDKNGYTLFHTAVEYRHENIFELIDKNPSIKNVIVALKVGKEEKNTILHLAAKLPPEQNRLKVIAGAALQMQREMWWFKEVKKLMPPSIAEAKNGQGKTARTLFTESHKDLMKEGESWMKTTENSCMIVATLIVTIVFTAALTVPGGIKDDTGAPHFLRKSSFIWFAIFDIISLVSSSCSILIFLSISTARYAEEDFLWSLPRKLLMGLLTLCISIVTMIIVFCTTLFIVFDEGTKVPALLAMAVASILVLFFILPQIRPLEALKYISLERCLQHF</sequence>
<dbReference type="Pfam" id="PF12796">
    <property type="entry name" value="Ank_2"/>
    <property type="match status" value="1"/>
</dbReference>
<organism evidence="3 4">
    <name type="scientific">Acer saccharum</name>
    <name type="common">Sugar maple</name>
    <dbReference type="NCBI Taxonomy" id="4024"/>
    <lineage>
        <taxon>Eukaryota</taxon>
        <taxon>Viridiplantae</taxon>
        <taxon>Streptophyta</taxon>
        <taxon>Embryophyta</taxon>
        <taxon>Tracheophyta</taxon>
        <taxon>Spermatophyta</taxon>
        <taxon>Magnoliopsida</taxon>
        <taxon>eudicotyledons</taxon>
        <taxon>Gunneridae</taxon>
        <taxon>Pentapetalae</taxon>
        <taxon>rosids</taxon>
        <taxon>malvids</taxon>
        <taxon>Sapindales</taxon>
        <taxon>Sapindaceae</taxon>
        <taxon>Hippocastanoideae</taxon>
        <taxon>Acereae</taxon>
        <taxon>Acer</taxon>
    </lineage>
</organism>
<evidence type="ECO:0000256" key="1">
    <source>
        <dbReference type="SAM" id="Phobius"/>
    </source>
</evidence>